<reference evidence="5 6" key="2">
    <citation type="journal article" date="2012" name="Open Biol.">
        <title>Characteristics of nucleosomes and linker DNA regions on the genome of the basidiomycete Mixia osmundae revealed by mono- and dinucleosome mapping.</title>
        <authorList>
            <person name="Nishida H."/>
            <person name="Kondo S."/>
            <person name="Matsumoto T."/>
            <person name="Suzuki Y."/>
            <person name="Yoshikawa H."/>
            <person name="Taylor T.D."/>
            <person name="Sugiyama J."/>
        </authorList>
    </citation>
    <scope>NUCLEOTIDE SEQUENCE [LARGE SCALE GENOMIC DNA]</scope>
    <source>
        <strain evidence="6">CBS 9802 / IAM 14324 / JCM 22182 / KY 12970</strain>
    </source>
</reference>
<dbReference type="PANTHER" id="PTHR44942">
    <property type="entry name" value="METHYLTRANSF_11 DOMAIN-CONTAINING PROTEIN"/>
    <property type="match status" value="1"/>
</dbReference>
<keyword evidence="2" id="KW-0489">Methyltransferase</keyword>
<evidence type="ECO:0000313" key="6">
    <source>
        <dbReference type="Proteomes" id="UP000009131"/>
    </source>
</evidence>
<comment type="similarity">
    <text evidence="1">Belongs to the methyltransferase superfamily.</text>
</comment>
<dbReference type="HOGENOM" id="CLU_049344_1_2_1"/>
<comment type="caution">
    <text evidence="5">The sequence shown here is derived from an EMBL/GenBank/DDBJ whole genome shotgun (WGS) entry which is preliminary data.</text>
</comment>
<dbReference type="InterPro" id="IPR051052">
    <property type="entry name" value="Diverse_substrate_MTase"/>
</dbReference>
<dbReference type="OMA" id="RTWSAYH"/>
<dbReference type="Proteomes" id="UP000009131">
    <property type="component" value="Unassembled WGS sequence"/>
</dbReference>
<protein>
    <recommendedName>
        <fullName evidence="4">Methyltransferase type 11 domain-containing protein</fullName>
    </recommendedName>
</protein>
<keyword evidence="3" id="KW-0808">Transferase</keyword>
<dbReference type="SUPFAM" id="SSF53335">
    <property type="entry name" value="S-adenosyl-L-methionine-dependent methyltransferases"/>
    <property type="match status" value="1"/>
</dbReference>
<dbReference type="AlphaFoldDB" id="G7E3E3"/>
<evidence type="ECO:0000256" key="2">
    <source>
        <dbReference type="ARBA" id="ARBA00022603"/>
    </source>
</evidence>
<evidence type="ECO:0000313" key="5">
    <source>
        <dbReference type="EMBL" id="GAA97353.1"/>
    </source>
</evidence>
<proteinExistence type="inferred from homology"/>
<dbReference type="EMBL" id="BABT02000119">
    <property type="protein sequence ID" value="GAA97353.1"/>
    <property type="molecule type" value="Genomic_DNA"/>
</dbReference>
<dbReference type="RefSeq" id="XP_014567950.1">
    <property type="nucleotide sequence ID" value="XM_014712464.1"/>
</dbReference>
<feature type="domain" description="Methyltransferase type 11" evidence="4">
    <location>
        <begin position="46"/>
        <end position="141"/>
    </location>
</feature>
<dbReference type="InterPro" id="IPR013216">
    <property type="entry name" value="Methyltransf_11"/>
</dbReference>
<sequence length="294" mass="32506">MTSFAKAAFDSAAYLACRPRYSKELVKQILDYGHFTPSTKSGRTAVDLGCGPGQLTAQLASTNAFEHVYGLDPSAKMLSRGMQADPPAPRISYRQSSAERLECLADSSVDLLTASQAAHWFDHSKVWPELLRVLKPGGLVAYLNYGECEVPTHPEVSRIIGRHSHVTLAPHWQQPGRDIAENLLDEIAFPGTQGWDKSSFERRKFDRGNITATLSDVAAPPPTTHHPIAFKLDWTIDQLTGYLRTWSAAHNYDEAHGGDVVDQVARELQTLLPASPETFEIVWPGITLFARKAR</sequence>
<dbReference type="Gene3D" id="3.40.50.150">
    <property type="entry name" value="Vaccinia Virus protein VP39"/>
    <property type="match status" value="1"/>
</dbReference>
<reference evidence="5 6" key="1">
    <citation type="journal article" date="2011" name="J. Gen. Appl. Microbiol.">
        <title>Draft genome sequencing of the enigmatic basidiomycete Mixia osmundae.</title>
        <authorList>
            <person name="Nishida H."/>
            <person name="Nagatsuka Y."/>
            <person name="Sugiyama J."/>
        </authorList>
    </citation>
    <scope>NUCLEOTIDE SEQUENCE [LARGE SCALE GENOMIC DNA]</scope>
    <source>
        <strain evidence="6">CBS 9802 / IAM 14324 / JCM 22182 / KY 12970</strain>
    </source>
</reference>
<dbReference type="STRING" id="764103.G7E3E3"/>
<dbReference type="Pfam" id="PF08241">
    <property type="entry name" value="Methyltransf_11"/>
    <property type="match status" value="1"/>
</dbReference>
<accession>G7E3E3</accession>
<gene>
    <name evidence="5" type="primary">Mo04031</name>
    <name evidence="5" type="ORF">E5Q_04031</name>
</gene>
<keyword evidence="6" id="KW-1185">Reference proteome</keyword>
<dbReference type="OrthoDB" id="10027013at2759"/>
<dbReference type="InterPro" id="IPR029063">
    <property type="entry name" value="SAM-dependent_MTases_sf"/>
</dbReference>
<organism evidence="5 6">
    <name type="scientific">Mixia osmundae (strain CBS 9802 / IAM 14324 / JCM 22182 / KY 12970)</name>
    <dbReference type="NCBI Taxonomy" id="764103"/>
    <lineage>
        <taxon>Eukaryota</taxon>
        <taxon>Fungi</taxon>
        <taxon>Dikarya</taxon>
        <taxon>Basidiomycota</taxon>
        <taxon>Pucciniomycotina</taxon>
        <taxon>Mixiomycetes</taxon>
        <taxon>Mixiales</taxon>
        <taxon>Mixiaceae</taxon>
        <taxon>Mixia</taxon>
    </lineage>
</organism>
<name>G7E3E3_MIXOS</name>
<dbReference type="InParanoid" id="G7E3E3"/>
<evidence type="ECO:0000259" key="4">
    <source>
        <dbReference type="Pfam" id="PF08241"/>
    </source>
</evidence>
<dbReference type="eggNOG" id="KOG3010">
    <property type="taxonomic scope" value="Eukaryota"/>
</dbReference>
<dbReference type="GO" id="GO:0032259">
    <property type="term" value="P:methylation"/>
    <property type="evidence" value="ECO:0007669"/>
    <property type="project" value="UniProtKB-KW"/>
</dbReference>
<dbReference type="CDD" id="cd02440">
    <property type="entry name" value="AdoMet_MTases"/>
    <property type="match status" value="1"/>
</dbReference>
<evidence type="ECO:0000256" key="1">
    <source>
        <dbReference type="ARBA" id="ARBA00008361"/>
    </source>
</evidence>
<dbReference type="GO" id="GO:0008757">
    <property type="term" value="F:S-adenosylmethionine-dependent methyltransferase activity"/>
    <property type="evidence" value="ECO:0007669"/>
    <property type="project" value="InterPro"/>
</dbReference>
<dbReference type="PANTHER" id="PTHR44942:SF4">
    <property type="entry name" value="METHYLTRANSFERASE TYPE 11 DOMAIN-CONTAINING PROTEIN"/>
    <property type="match status" value="1"/>
</dbReference>
<evidence type="ECO:0000256" key="3">
    <source>
        <dbReference type="ARBA" id="ARBA00022679"/>
    </source>
</evidence>